<feature type="transmembrane region" description="Helical" evidence="1">
    <location>
        <begin position="337"/>
        <end position="354"/>
    </location>
</feature>
<sequence>MQPIDYSTYSLKELNEARKTLDGEAHPERAAELEQWLEKRIAEQHDAELARRNEADPLRKGRLVFHGEGREFFGIWIVNLLLSIVTLGIYSAWAKVRTNRYFYGNLEADGHRFSYLAEPLQILKGRIIGVLLFGGYFLASYLSPFVAAIIMLVLVGLMPVLICLSLRFNLRMTAYRNVRFGFKGSIGRAYLLFLLYPILSLLTLYLTMPILLKKIDEFLYGNMRFGDRQVQTNLRTGEYYVAAIGAAIIAALLSVVIMFPVGLLVGLAAGGGDMQDGSAAATIITIAAMLVYILMITLASSYYQAQIRNHLFNNSRIDKVAAFHSDLSFWALAKLRLANLFMLVFSLGLAYPWVKVRVANLFATATELQVLAEADQVVAVHSADPNAIAEEVSDIFDMDIGLT</sequence>
<dbReference type="InterPro" id="IPR010295">
    <property type="entry name" value="DUF898"/>
</dbReference>
<feature type="transmembrane region" description="Helical" evidence="1">
    <location>
        <begin position="279"/>
        <end position="303"/>
    </location>
</feature>
<name>A0ABN0XDN4_9ALTE</name>
<feature type="transmembrane region" description="Helical" evidence="1">
    <location>
        <begin position="239"/>
        <end position="267"/>
    </location>
</feature>
<dbReference type="Pfam" id="PF05987">
    <property type="entry name" value="DUF898"/>
    <property type="match status" value="1"/>
</dbReference>
<feature type="transmembrane region" description="Helical" evidence="1">
    <location>
        <begin position="122"/>
        <end position="139"/>
    </location>
</feature>
<evidence type="ECO:0000313" key="2">
    <source>
        <dbReference type="EMBL" id="GAA0361560.1"/>
    </source>
</evidence>
<keyword evidence="1" id="KW-1133">Transmembrane helix</keyword>
<keyword evidence="1" id="KW-0812">Transmembrane</keyword>
<proteinExistence type="predicted"/>
<dbReference type="RefSeq" id="WP_343845655.1">
    <property type="nucleotide sequence ID" value="NZ_BAAAEI010000015.1"/>
</dbReference>
<dbReference type="Proteomes" id="UP001501757">
    <property type="component" value="Unassembled WGS sequence"/>
</dbReference>
<organism evidence="2 3">
    <name type="scientific">Bowmanella denitrificans</name>
    <dbReference type="NCBI Taxonomy" id="366582"/>
    <lineage>
        <taxon>Bacteria</taxon>
        <taxon>Pseudomonadati</taxon>
        <taxon>Pseudomonadota</taxon>
        <taxon>Gammaproteobacteria</taxon>
        <taxon>Alteromonadales</taxon>
        <taxon>Alteromonadaceae</taxon>
        <taxon>Bowmanella</taxon>
    </lineage>
</organism>
<feature type="transmembrane region" description="Helical" evidence="1">
    <location>
        <begin position="189"/>
        <end position="212"/>
    </location>
</feature>
<keyword evidence="1" id="KW-0472">Membrane</keyword>
<accession>A0ABN0XDN4</accession>
<comment type="caution">
    <text evidence="2">The sequence shown here is derived from an EMBL/GenBank/DDBJ whole genome shotgun (WGS) entry which is preliminary data.</text>
</comment>
<evidence type="ECO:0000313" key="3">
    <source>
        <dbReference type="Proteomes" id="UP001501757"/>
    </source>
</evidence>
<dbReference type="EMBL" id="BAAAEI010000015">
    <property type="protein sequence ID" value="GAA0361560.1"/>
    <property type="molecule type" value="Genomic_DNA"/>
</dbReference>
<evidence type="ECO:0000256" key="1">
    <source>
        <dbReference type="SAM" id="Phobius"/>
    </source>
</evidence>
<gene>
    <name evidence="2" type="ORF">GCM10009092_27380</name>
</gene>
<keyword evidence="3" id="KW-1185">Reference proteome</keyword>
<protein>
    <submittedName>
        <fullName evidence="2">YjgN family protein</fullName>
    </submittedName>
</protein>
<feature type="transmembrane region" description="Helical" evidence="1">
    <location>
        <begin position="145"/>
        <end position="168"/>
    </location>
</feature>
<feature type="transmembrane region" description="Helical" evidence="1">
    <location>
        <begin position="73"/>
        <end position="93"/>
    </location>
</feature>
<reference evidence="2 3" key="1">
    <citation type="journal article" date="2019" name="Int. J. Syst. Evol. Microbiol.">
        <title>The Global Catalogue of Microorganisms (GCM) 10K type strain sequencing project: providing services to taxonomists for standard genome sequencing and annotation.</title>
        <authorList>
            <consortium name="The Broad Institute Genomics Platform"/>
            <consortium name="The Broad Institute Genome Sequencing Center for Infectious Disease"/>
            <person name="Wu L."/>
            <person name="Ma J."/>
        </authorList>
    </citation>
    <scope>NUCLEOTIDE SEQUENCE [LARGE SCALE GENOMIC DNA]</scope>
    <source>
        <strain evidence="2 3">JCM 13378</strain>
    </source>
</reference>